<comment type="function">
    <text evidence="5 6">Associates with the EF-Tu.GDP complex and induces the exchange of GDP to GTP. It remains bound to the aminoacyl-tRNA.EF-Tu.GTP complex up to the GTP hydrolysis stage on the ribosome.</text>
</comment>
<keyword evidence="3 5" id="KW-0251">Elongation factor</keyword>
<sequence length="194" mass="21780">MNITPDEIKKLRDQTGAGMMDAKKALQESASFQDAVVYLRKKGHASLAKKAERSAKEGIITSYIHAGDKVGVLLELNCETDFVARNQEFKELGNEIALHIAAASPLYVSREEVPANAIDNEKQIYAEQIKDKPANMQEQIMAGKLEKYYEQVCLLDQPYVREPDKKVKDLVAEKVGKLGENIQVRRFVRFVLGV</sequence>
<accession>A0A1F5PLD5</accession>
<dbReference type="NCBIfam" id="TIGR00116">
    <property type="entry name" value="tsf"/>
    <property type="match status" value="1"/>
</dbReference>
<dbReference type="PROSITE" id="PS01126">
    <property type="entry name" value="EF_TS_1"/>
    <property type="match status" value="1"/>
</dbReference>
<evidence type="ECO:0000313" key="10">
    <source>
        <dbReference type="Proteomes" id="UP000177682"/>
    </source>
</evidence>
<name>A0A1F5PLD5_9BACT</name>
<dbReference type="InterPro" id="IPR036402">
    <property type="entry name" value="EF-Ts_dimer_sf"/>
</dbReference>
<dbReference type="Proteomes" id="UP000177682">
    <property type="component" value="Unassembled WGS sequence"/>
</dbReference>
<evidence type="ECO:0000256" key="5">
    <source>
        <dbReference type="HAMAP-Rule" id="MF_00050"/>
    </source>
</evidence>
<comment type="caution">
    <text evidence="9">The sequence shown here is derived from an EMBL/GenBank/DDBJ whole genome shotgun (WGS) entry which is preliminary data.</text>
</comment>
<evidence type="ECO:0000256" key="3">
    <source>
        <dbReference type="ARBA" id="ARBA00022768"/>
    </source>
</evidence>
<dbReference type="GO" id="GO:0003746">
    <property type="term" value="F:translation elongation factor activity"/>
    <property type="evidence" value="ECO:0007669"/>
    <property type="project" value="UniProtKB-UniRule"/>
</dbReference>
<feature type="region of interest" description="Involved in Mg(2+) ion dislocation from EF-Tu" evidence="5">
    <location>
        <begin position="80"/>
        <end position="83"/>
    </location>
</feature>
<dbReference type="GO" id="GO:0005737">
    <property type="term" value="C:cytoplasm"/>
    <property type="evidence" value="ECO:0007669"/>
    <property type="project" value="UniProtKB-SubCell"/>
</dbReference>
<keyword evidence="4 5" id="KW-0648">Protein biosynthesis</keyword>
<dbReference type="InterPro" id="IPR014039">
    <property type="entry name" value="Transl_elong_EFTs/EF1B_dimer"/>
</dbReference>
<evidence type="ECO:0000259" key="8">
    <source>
        <dbReference type="Pfam" id="PF00889"/>
    </source>
</evidence>
<dbReference type="InterPro" id="IPR001816">
    <property type="entry name" value="Transl_elong_EFTs/EF1B"/>
</dbReference>
<dbReference type="Gene3D" id="3.30.479.20">
    <property type="entry name" value="Elongation factor Ts, dimerisation domain"/>
    <property type="match status" value="1"/>
</dbReference>
<dbReference type="SUPFAM" id="SSF46934">
    <property type="entry name" value="UBA-like"/>
    <property type="match status" value="1"/>
</dbReference>
<dbReference type="PANTHER" id="PTHR11741">
    <property type="entry name" value="ELONGATION FACTOR TS"/>
    <property type="match status" value="1"/>
</dbReference>
<dbReference type="PANTHER" id="PTHR11741:SF0">
    <property type="entry name" value="ELONGATION FACTOR TS, MITOCHONDRIAL"/>
    <property type="match status" value="1"/>
</dbReference>
<keyword evidence="5" id="KW-0963">Cytoplasm</keyword>
<dbReference type="PROSITE" id="PS01127">
    <property type="entry name" value="EF_TS_2"/>
    <property type="match status" value="1"/>
</dbReference>
<protein>
    <recommendedName>
        <fullName evidence="2 5">Elongation factor Ts</fullName>
        <shortName evidence="5">EF-Ts</shortName>
    </recommendedName>
</protein>
<dbReference type="CDD" id="cd14275">
    <property type="entry name" value="UBA_EF-Ts"/>
    <property type="match status" value="1"/>
</dbReference>
<dbReference type="HAMAP" id="MF_00050">
    <property type="entry name" value="EF_Ts"/>
    <property type="match status" value="1"/>
</dbReference>
<evidence type="ECO:0000256" key="7">
    <source>
        <dbReference type="RuleBase" id="RU000643"/>
    </source>
</evidence>
<comment type="similarity">
    <text evidence="1 5 6">Belongs to the EF-Ts family.</text>
</comment>
<dbReference type="Pfam" id="PF00889">
    <property type="entry name" value="EF_TS"/>
    <property type="match status" value="1"/>
</dbReference>
<gene>
    <name evidence="5" type="primary">tsf</name>
    <name evidence="9" type="ORF">A3E29_00925</name>
</gene>
<evidence type="ECO:0000256" key="1">
    <source>
        <dbReference type="ARBA" id="ARBA00005532"/>
    </source>
</evidence>
<evidence type="ECO:0000256" key="4">
    <source>
        <dbReference type="ARBA" id="ARBA00022917"/>
    </source>
</evidence>
<evidence type="ECO:0000256" key="2">
    <source>
        <dbReference type="ARBA" id="ARBA00016956"/>
    </source>
</evidence>
<proteinExistence type="inferred from homology"/>
<dbReference type="EMBL" id="MFEY01000004">
    <property type="protein sequence ID" value="OGE90677.1"/>
    <property type="molecule type" value="Genomic_DNA"/>
</dbReference>
<dbReference type="InterPro" id="IPR009060">
    <property type="entry name" value="UBA-like_sf"/>
</dbReference>
<comment type="subcellular location">
    <subcellularLocation>
        <location evidence="5 7">Cytoplasm</location>
    </subcellularLocation>
</comment>
<evidence type="ECO:0000256" key="6">
    <source>
        <dbReference type="RuleBase" id="RU000642"/>
    </source>
</evidence>
<dbReference type="InterPro" id="IPR018101">
    <property type="entry name" value="Transl_elong_Ts_CS"/>
</dbReference>
<feature type="domain" description="Translation elongation factor EFTs/EF1B dimerisation" evidence="8">
    <location>
        <begin position="47"/>
        <end position="193"/>
    </location>
</feature>
<reference evidence="9 10" key="1">
    <citation type="journal article" date="2016" name="Nat. Commun.">
        <title>Thousands of microbial genomes shed light on interconnected biogeochemical processes in an aquifer system.</title>
        <authorList>
            <person name="Anantharaman K."/>
            <person name="Brown C.T."/>
            <person name="Hug L.A."/>
            <person name="Sharon I."/>
            <person name="Castelle C.J."/>
            <person name="Probst A.J."/>
            <person name="Thomas B.C."/>
            <person name="Singh A."/>
            <person name="Wilkins M.J."/>
            <person name="Karaoz U."/>
            <person name="Brodie E.L."/>
            <person name="Williams K.H."/>
            <person name="Hubbard S.S."/>
            <person name="Banfield J.F."/>
        </authorList>
    </citation>
    <scope>NUCLEOTIDE SEQUENCE [LARGE SCALE GENOMIC DNA]</scope>
</reference>
<dbReference type="AlphaFoldDB" id="A0A1F5PLD5"/>
<evidence type="ECO:0000313" key="9">
    <source>
        <dbReference type="EMBL" id="OGE90677.1"/>
    </source>
</evidence>
<dbReference type="Gene3D" id="1.10.8.10">
    <property type="entry name" value="DNA helicase RuvA subunit, C-terminal domain"/>
    <property type="match status" value="1"/>
</dbReference>
<dbReference type="FunFam" id="1.10.8.10:FF:000001">
    <property type="entry name" value="Elongation factor Ts"/>
    <property type="match status" value="1"/>
</dbReference>
<dbReference type="SUPFAM" id="SSF54713">
    <property type="entry name" value="Elongation factor Ts (EF-Ts), dimerisation domain"/>
    <property type="match status" value="1"/>
</dbReference>
<dbReference type="Gene3D" id="1.10.286.20">
    <property type="match status" value="1"/>
</dbReference>
<organism evidence="9 10">
    <name type="scientific">Candidatus Doudnabacteria bacterium RIFCSPHIGHO2_12_FULL_48_16</name>
    <dbReference type="NCBI Taxonomy" id="1817838"/>
    <lineage>
        <taxon>Bacteria</taxon>
        <taxon>Candidatus Doudnaibacteriota</taxon>
    </lineage>
</organism>